<comment type="caution">
    <text evidence="3">The sequence shown here is derived from an EMBL/GenBank/DDBJ whole genome shotgun (WGS) entry which is preliminary data.</text>
</comment>
<dbReference type="InterPro" id="IPR010799">
    <property type="entry name" value="MlrC_C"/>
</dbReference>
<dbReference type="InterPro" id="IPR009197">
    <property type="entry name" value="MlrC"/>
</dbReference>
<keyword evidence="4" id="KW-1185">Reference proteome</keyword>
<dbReference type="RefSeq" id="WP_377563315.1">
    <property type="nucleotide sequence ID" value="NZ_JBHTJZ010000008.1"/>
</dbReference>
<gene>
    <name evidence="3" type="ORF">ACFQ2I_07610</name>
</gene>
<dbReference type="EMBL" id="JBHTJZ010000008">
    <property type="protein sequence ID" value="MFD0959253.1"/>
    <property type="molecule type" value="Genomic_DNA"/>
</dbReference>
<dbReference type="Pfam" id="PF07364">
    <property type="entry name" value="DUF1485"/>
    <property type="match status" value="1"/>
</dbReference>
<organism evidence="3 4">
    <name type="scientific">Paenibacillus chungangensis</name>
    <dbReference type="NCBI Taxonomy" id="696535"/>
    <lineage>
        <taxon>Bacteria</taxon>
        <taxon>Bacillati</taxon>
        <taxon>Bacillota</taxon>
        <taxon>Bacilli</taxon>
        <taxon>Bacillales</taxon>
        <taxon>Paenibacillaceae</taxon>
        <taxon>Paenibacillus</taxon>
    </lineage>
</organism>
<proteinExistence type="predicted"/>
<dbReference type="Proteomes" id="UP001596989">
    <property type="component" value="Unassembled WGS sequence"/>
</dbReference>
<evidence type="ECO:0000313" key="3">
    <source>
        <dbReference type="EMBL" id="MFD0959253.1"/>
    </source>
</evidence>
<evidence type="ECO:0000259" key="1">
    <source>
        <dbReference type="Pfam" id="PF07171"/>
    </source>
</evidence>
<accession>A0ABW3HNY8</accession>
<evidence type="ECO:0000259" key="2">
    <source>
        <dbReference type="Pfam" id="PF07364"/>
    </source>
</evidence>
<name>A0ABW3HNY8_9BACL</name>
<dbReference type="Pfam" id="PF07171">
    <property type="entry name" value="MlrC_C"/>
    <property type="match status" value="1"/>
</dbReference>
<protein>
    <submittedName>
        <fullName evidence="3">M81 family metallopeptidase</fullName>
    </submittedName>
</protein>
<feature type="domain" description="Microcystin LR degradation protein MlrC N-terminal" evidence="2">
    <location>
        <begin position="20"/>
        <end position="306"/>
    </location>
</feature>
<dbReference type="InterPro" id="IPR015995">
    <property type="entry name" value="MlrC_N"/>
</dbReference>
<dbReference type="PIRSF" id="PIRSF012702">
    <property type="entry name" value="UCP012702"/>
    <property type="match status" value="1"/>
</dbReference>
<reference evidence="4" key="1">
    <citation type="journal article" date="2019" name="Int. J. Syst. Evol. Microbiol.">
        <title>The Global Catalogue of Microorganisms (GCM) 10K type strain sequencing project: providing services to taxonomists for standard genome sequencing and annotation.</title>
        <authorList>
            <consortium name="The Broad Institute Genomics Platform"/>
            <consortium name="The Broad Institute Genome Sequencing Center for Infectious Disease"/>
            <person name="Wu L."/>
            <person name="Ma J."/>
        </authorList>
    </citation>
    <scope>NUCLEOTIDE SEQUENCE [LARGE SCALE GENOMIC DNA]</scope>
    <source>
        <strain evidence="4">CCUG 59129</strain>
    </source>
</reference>
<feature type="domain" description="Microcystin LR degradation protein MlrC C-terminal" evidence="1">
    <location>
        <begin position="317"/>
        <end position="490"/>
    </location>
</feature>
<sequence length="518" mass="55298">MNDRAIESSSSRSAHCDAPRIAIAGILHETNTFAPFMTAIDAFRQEWIVGNAAFEARYGGTRTSMGGAIDAAAQHGASLAAGLYAAATPSGMVTAEAAEELMNAVVASVDSEADGLLLIMHGAMVAEGIPDMEGDLLGRLRKRLGRQLPIAMTIDLHGNVSEEMAELADLIVGYDTYPHIDMYERAIEAFGLLIRYIEGDIRPVRALAHTGMIVVPQAMMTEEGAMKELMDRAFAMEEEPGVLNVTVAGGFPYSDVPDAGMTFIVTADGDEALAVRCAEELACLAASWKDRFQLQAIPPREAVRIALLAEEGPVILAEGSDNVGGGAPADATHTLACLTEASKPALAVICDAEAVRVAATLGIGGVFRGKVGGRMDELHGRPVEVEGKVRTLFDGEYRHIGPYMTGQQAFMGLTAVLACGNLTLVLTEKRVAPWDLGHIDSIGLRAEDFHIILVKSAIAWQAAFGPIARDVIHIDSPGCCSANLSHFRYEQVRRPVYPLDTGEPHIRIASYGYSRSNP</sequence>
<evidence type="ECO:0000313" key="4">
    <source>
        <dbReference type="Proteomes" id="UP001596989"/>
    </source>
</evidence>